<dbReference type="KEGG" id="hmu:Hmuk_1955"/>
<dbReference type="PANTHER" id="PTHR42685:SF18">
    <property type="entry name" value="DIGERANYLGERANYLGLYCEROPHOSPHOLIPID REDUCTASE"/>
    <property type="match status" value="1"/>
</dbReference>
<dbReference type="SUPFAM" id="SSF51905">
    <property type="entry name" value="FAD/NAD(P)-binding domain"/>
    <property type="match status" value="1"/>
</dbReference>
<organism evidence="2 3">
    <name type="scientific">Halomicrobium mukohataei (strain ATCC 700874 / DSM 12286 / JCM 9738 / NCIMB 13541)</name>
    <name type="common">Haloarcula mukohataei</name>
    <dbReference type="NCBI Taxonomy" id="485914"/>
    <lineage>
        <taxon>Archaea</taxon>
        <taxon>Methanobacteriati</taxon>
        <taxon>Methanobacteriota</taxon>
        <taxon>Stenosarchaea group</taxon>
        <taxon>Halobacteria</taxon>
        <taxon>Halobacteriales</taxon>
        <taxon>Haloarculaceae</taxon>
        <taxon>Halomicrobium</taxon>
    </lineage>
</organism>
<dbReference type="InterPro" id="IPR006076">
    <property type="entry name" value="FAD-dep_OxRdtase"/>
</dbReference>
<dbReference type="AlphaFoldDB" id="C7P4P6"/>
<reference evidence="2 3" key="1">
    <citation type="journal article" date="2009" name="Stand. Genomic Sci.">
        <title>Complete genome sequence of Halomicrobium mukohataei type strain (arg-2).</title>
        <authorList>
            <person name="Tindall B.J."/>
            <person name="Schneider S."/>
            <person name="Lapidus A."/>
            <person name="Copeland A."/>
            <person name="Glavina Del Rio T."/>
            <person name="Nolan M."/>
            <person name="Lucas S."/>
            <person name="Chen F."/>
            <person name="Tice H."/>
            <person name="Cheng J.F."/>
            <person name="Saunders E."/>
            <person name="Bruce D."/>
            <person name="Goodwin L."/>
            <person name="Pitluck S."/>
            <person name="Mikhailova N."/>
            <person name="Pati A."/>
            <person name="Ivanova N."/>
            <person name="Mavrommatis K."/>
            <person name="Chen A."/>
            <person name="Palaniappan K."/>
            <person name="Chain P."/>
            <person name="Land M."/>
            <person name="Hauser L."/>
            <person name="Chang Y.J."/>
            <person name="Jeffries C.D."/>
            <person name="Brettin T."/>
            <person name="Han C."/>
            <person name="Rohde M."/>
            <person name="Goker M."/>
            <person name="Bristow J."/>
            <person name="Eisen J.A."/>
            <person name="Markowitz V."/>
            <person name="Hugenholtz P."/>
            <person name="Klenk H.P."/>
            <person name="Kyrpides N.C."/>
            <person name="Detter J.C."/>
        </authorList>
    </citation>
    <scope>NUCLEOTIDE SEQUENCE [LARGE SCALE GENOMIC DNA]</scope>
    <source>
        <strain evidence="3">ATCC 700874 / DSM 12286 / JCM 9738 / NCIMB 13541</strain>
    </source>
</reference>
<sequence length="405" mass="44485">MSVEMESYDIVVAGGGPAGLQFARSVVGRSDYSVAVLEANDELADNDKSTGGTFHQVVEGFGVPDEVVMSESATVQFEGPSARVTLDIPNYVLDFPALLEFLGADAAADGADIHTGVRVREPIVEGGTVVGVRGTRDGESVTYRADLVVDATGPAGTLTTRLHMWDREAAQRGIGKEYEVTGRYDLSSMLFRFDHEYAPGGYAWVFPGGDDVFKVGVCWIDDFYARHSPPDDGAIDDYVERWARSDPRWEVDDVRAVHAGQAISDNSINRRATDGLVAVGDSVSSINPLFGEGIRSGMESAEMAAEVATRALTAGDVSRSFLSAYERRWNREKGSNWKRQRIAGELLYDFDAAQQNRFVANSGRLSDAQLDRLQRYELTLPDLLSLYPFRLDDVRKAPTLLRHLW</sequence>
<evidence type="ECO:0000313" key="2">
    <source>
        <dbReference type="EMBL" id="ACV48068.1"/>
    </source>
</evidence>
<name>C7P4P6_HALMD</name>
<dbReference type="InterPro" id="IPR050407">
    <property type="entry name" value="Geranylgeranyl_reductase"/>
</dbReference>
<keyword evidence="3" id="KW-1185">Reference proteome</keyword>
<protein>
    <recommendedName>
        <fullName evidence="1">FAD dependent oxidoreductase domain-containing protein</fullName>
    </recommendedName>
</protein>
<proteinExistence type="predicted"/>
<gene>
    <name evidence="2" type="ordered locus">Hmuk_1955</name>
</gene>
<dbReference type="eggNOG" id="arCOG00570">
    <property type="taxonomic scope" value="Archaea"/>
</dbReference>
<evidence type="ECO:0000259" key="1">
    <source>
        <dbReference type="Pfam" id="PF01266"/>
    </source>
</evidence>
<dbReference type="Gene3D" id="3.50.50.60">
    <property type="entry name" value="FAD/NAD(P)-binding domain"/>
    <property type="match status" value="1"/>
</dbReference>
<dbReference type="STRING" id="485914.Hmuk_1955"/>
<dbReference type="PANTHER" id="PTHR42685">
    <property type="entry name" value="GERANYLGERANYL DIPHOSPHATE REDUCTASE"/>
    <property type="match status" value="1"/>
</dbReference>
<evidence type="ECO:0000313" key="3">
    <source>
        <dbReference type="Proteomes" id="UP000001746"/>
    </source>
</evidence>
<feature type="domain" description="FAD dependent oxidoreductase" evidence="1">
    <location>
        <begin position="88"/>
        <end position="260"/>
    </location>
</feature>
<dbReference type="HOGENOM" id="CLU_664998_0_0_2"/>
<dbReference type="Pfam" id="PF01266">
    <property type="entry name" value="DAO"/>
    <property type="match status" value="1"/>
</dbReference>
<dbReference type="Proteomes" id="UP000001746">
    <property type="component" value="Chromosome"/>
</dbReference>
<accession>C7P4P6</accession>
<dbReference type="InterPro" id="IPR036188">
    <property type="entry name" value="FAD/NAD-bd_sf"/>
</dbReference>
<dbReference type="PRINTS" id="PR00420">
    <property type="entry name" value="RNGMNOXGNASE"/>
</dbReference>
<dbReference type="EMBL" id="CP001688">
    <property type="protein sequence ID" value="ACV48068.1"/>
    <property type="molecule type" value="Genomic_DNA"/>
</dbReference>